<feature type="compositionally biased region" description="Basic and acidic residues" evidence="3">
    <location>
        <begin position="1252"/>
        <end position="1263"/>
    </location>
</feature>
<dbReference type="InterPro" id="IPR001343">
    <property type="entry name" value="Hemolysn_Ca-bd"/>
</dbReference>
<dbReference type="Proteomes" id="UP000675940">
    <property type="component" value="Unassembled WGS sequence"/>
</dbReference>
<dbReference type="RefSeq" id="WP_209362528.1">
    <property type="nucleotide sequence ID" value="NZ_JAGISH010000011.1"/>
</dbReference>
<dbReference type="InterPro" id="IPR018511">
    <property type="entry name" value="Hemolysin-typ_Ca-bd_CS"/>
</dbReference>
<name>A0A940MSN2_9RHOB</name>
<dbReference type="SUPFAM" id="SSF51120">
    <property type="entry name" value="beta-Roll"/>
    <property type="match status" value="7"/>
</dbReference>
<dbReference type="Gene3D" id="2.150.10.10">
    <property type="entry name" value="Serralysin-like metalloprotease, C-terminal"/>
    <property type="match status" value="11"/>
</dbReference>
<feature type="compositionally biased region" description="Low complexity" evidence="3">
    <location>
        <begin position="1197"/>
        <end position="1213"/>
    </location>
</feature>
<gene>
    <name evidence="4" type="ORF">J5474_17710</name>
</gene>
<evidence type="ECO:0000256" key="2">
    <source>
        <dbReference type="ARBA" id="ARBA00022525"/>
    </source>
</evidence>
<dbReference type="PROSITE" id="PS00330">
    <property type="entry name" value="HEMOLYSIN_CALCIUM"/>
    <property type="match status" value="14"/>
</dbReference>
<dbReference type="PRINTS" id="PR00313">
    <property type="entry name" value="CABNDNGRPT"/>
</dbReference>
<dbReference type="GO" id="GO:0005509">
    <property type="term" value="F:calcium ion binding"/>
    <property type="evidence" value="ECO:0007669"/>
    <property type="project" value="InterPro"/>
</dbReference>
<feature type="region of interest" description="Disordered" evidence="3">
    <location>
        <begin position="1194"/>
        <end position="1280"/>
    </location>
</feature>
<proteinExistence type="predicted"/>
<organism evidence="4 5">
    <name type="scientific">Sagittula salina</name>
    <dbReference type="NCBI Taxonomy" id="2820268"/>
    <lineage>
        <taxon>Bacteria</taxon>
        <taxon>Pseudomonadati</taxon>
        <taxon>Pseudomonadota</taxon>
        <taxon>Alphaproteobacteria</taxon>
        <taxon>Rhodobacterales</taxon>
        <taxon>Roseobacteraceae</taxon>
        <taxon>Sagittula</taxon>
    </lineage>
</organism>
<dbReference type="GO" id="GO:0005576">
    <property type="term" value="C:extracellular region"/>
    <property type="evidence" value="ECO:0007669"/>
    <property type="project" value="UniProtKB-SubCell"/>
</dbReference>
<evidence type="ECO:0000313" key="4">
    <source>
        <dbReference type="EMBL" id="MBP0484312.1"/>
    </source>
</evidence>
<protein>
    <recommendedName>
        <fullName evidence="6">Ca2+-binding protein, RTX toxin-related</fullName>
    </recommendedName>
</protein>
<feature type="compositionally biased region" description="Basic and acidic residues" evidence="3">
    <location>
        <begin position="714"/>
        <end position="723"/>
    </location>
</feature>
<dbReference type="InterPro" id="IPR050557">
    <property type="entry name" value="RTX_toxin/Mannuronan_C5-epim"/>
</dbReference>
<accession>A0A940MSN2</accession>
<dbReference type="PANTHER" id="PTHR38340">
    <property type="entry name" value="S-LAYER PROTEIN"/>
    <property type="match status" value="1"/>
</dbReference>
<evidence type="ECO:0000313" key="5">
    <source>
        <dbReference type="Proteomes" id="UP000675940"/>
    </source>
</evidence>
<keyword evidence="2" id="KW-0964">Secreted</keyword>
<reference evidence="4" key="1">
    <citation type="submission" date="2021-03" db="EMBL/GenBank/DDBJ databases">
        <title>Sagittula salina sp. nov. strain M10.9X isolated from the marine waste.</title>
        <authorList>
            <person name="Satari L."/>
            <person name="Molina-Menor E."/>
            <person name="Vidal-Verdu A."/>
            <person name="Pascual J."/>
            <person name="Pereto J."/>
            <person name="Porcar M."/>
        </authorList>
    </citation>
    <scope>NUCLEOTIDE SEQUENCE</scope>
    <source>
        <strain evidence="4">M10.9X</strain>
    </source>
</reference>
<feature type="region of interest" description="Disordered" evidence="3">
    <location>
        <begin position="1138"/>
        <end position="1169"/>
    </location>
</feature>
<dbReference type="EMBL" id="JAGISH010000011">
    <property type="protein sequence ID" value="MBP0484312.1"/>
    <property type="molecule type" value="Genomic_DNA"/>
</dbReference>
<sequence length="1691" mass="176415">MDGFVIQNGPNGELWWEGLPTPKQAWGDVVNMVAGPAIDFARSFGFDTTGQINAMAHTYVAAKLAYNHPGVNPFSRSGYPSTAEYMGFLKEIVPGIAKVVSGEADALAKADSIRDLYNNAVGMTIASVGASMGLTWGQVEDLLQAAAENGELISELDDPRLANALEEALNGEVNIDLNQVFLDATNGQTGIYYDENDSPQPYSYVEGALGDNVIGDGYAYDYTQDLDDDYWDWAENTVTNENGDTSPRPVSRPDDLNTDGSGFWDGLGDLLGLWPVIMDLDQDGIEISIASTAHFDVDGDGFREQTTWAAPDDGFLVIDLNADGSRGAGDGEINQGRELAFSLWGNSGDTDLQALRRAFDDNNDGILNSQDSIESELRIWQDLDQDGETDDGELRTLGEWGITQISLGYDDGSAYSNTDDDVSIFGNTLHGLASFTMNGQVVEGGVGDVSLAYNSIGWRRVETEIGYSIELESGQSYNYAVMDGTGLAAVNLTADRLDGVTGDDRNNQLDARNHTRSVQVSGGVGADAIYGGHMDDLLSGDAGADHLLGYGGNDQIFFDAHDAIVRGGSGYDTAIYIGDTGITFDLQTNEFEAAYGGSGNDTFTAAYSDRSVAIYGGDGADNITSGSADDMLSGDGGKDTIKAAGGDDMLLGGSANDKLYGQAGDDVAFGGDGNDYLHGGSGDDMLIGGVGKDNIFGSTGDDYLSGGGGQDTLRGADGDDRLHGGAGADVLEGQNGDDQLFGNDGNDTFHGGHGDDYAEGGAGDDLFHDSHGDDIYRGSEGNDTFSLTIYGGNNVVQGGTGTDKLILSGSANMWDWKHVQNGAQGVGQYLFWSSDTFVQVQDVEQVTFNGGNHQLHWTHLDRPSTAEFALSLIASHNHLIDALGTNWQTGEDWWLSHGQGEDKQITFNALQYLAANADVYNAYGIHLFNATKHYINHGRDEGRSTGNFNAEQYLRNYADVRAAYGTDLSGATIHYIQHGRAAGKTDAVIASSLPDADWDAFLTSGAGASSTITLAYVNAAEDNQDSFYWANNIAVTDPNATMFGWETRADSIDGGPGNDSITSDVYFTWYQAYAASTGRNDTVNGGDGADTIWAGIGEDLLNGQNGDDALIGEAGNDTLTGGSGNDYLRGDAGDDLLYGKEGSDVLEGGSGNDQMDGDEGSDTLKGGSGNDVLVGNWGADYLLGGDGADTLRGGDGSDALLGGSGNDQLSGDAGSDDLDGGEGNDNLDGGLGDDRLQGDAGNDTLLGGAGHDGIEGGDGHDSIEGGAGFDHLDGGSGNDTLHGGGDADILIGGAGADHLSGNDENDILNGGAGGDTLHGGSGVDAVSYADAGSAIWVRIDNTSAASFTGDAAGDTLIDIENAYGSNFNDSIYGSSGHNALWGADGNDRLYGLSGNDDLFGGAGNDSLYGSSGIDRLDGGEGNDILFGDAGADQLMGGEGIDRAQYSNATAAVLVDLQNASLNTGEAAGDTFDSIEHLHGSAYNDDLRGDAGANLLWGWNGHDKLHGRDGDDDLRGGDGNDILYGGNGADRLDGGAGIDRAMYYATGASFIADLQFSQYNTGAATGDTYISIESLHGGNGDDNLRGDAGNNTIWGGSGNDHLHGRLGNDILVGHSGADHFNFNLGWDQDQINDFTDNVDTVVFRNFGLANAQDALNHATQSGNHVVFDFGGGDTLTVLNTNLAALTDDILVY</sequence>
<dbReference type="PANTHER" id="PTHR38340:SF1">
    <property type="entry name" value="S-LAYER PROTEIN"/>
    <property type="match status" value="1"/>
</dbReference>
<evidence type="ECO:0000256" key="3">
    <source>
        <dbReference type="SAM" id="MobiDB-lite"/>
    </source>
</evidence>
<comment type="caution">
    <text evidence="4">The sequence shown here is derived from an EMBL/GenBank/DDBJ whole genome shotgun (WGS) entry which is preliminary data.</text>
</comment>
<evidence type="ECO:0000256" key="1">
    <source>
        <dbReference type="ARBA" id="ARBA00004613"/>
    </source>
</evidence>
<evidence type="ECO:0008006" key="6">
    <source>
        <dbReference type="Google" id="ProtNLM"/>
    </source>
</evidence>
<feature type="region of interest" description="Disordered" evidence="3">
    <location>
        <begin position="702"/>
        <end position="764"/>
    </location>
</feature>
<dbReference type="Pfam" id="PF00353">
    <property type="entry name" value="HemolysinCabind"/>
    <property type="match status" value="16"/>
</dbReference>
<dbReference type="InterPro" id="IPR011049">
    <property type="entry name" value="Serralysin-like_metalloprot_C"/>
</dbReference>
<comment type="subcellular location">
    <subcellularLocation>
        <location evidence="1">Secreted</location>
    </subcellularLocation>
</comment>
<keyword evidence="5" id="KW-1185">Reference proteome</keyword>